<evidence type="ECO:0000256" key="4">
    <source>
        <dbReference type="ARBA" id="ARBA00022771"/>
    </source>
</evidence>
<feature type="compositionally biased region" description="Polar residues" evidence="9">
    <location>
        <begin position="25"/>
        <end position="43"/>
    </location>
</feature>
<organism evidence="11 12">
    <name type="scientific">Varroa destructor</name>
    <name type="common">Honeybee mite</name>
    <dbReference type="NCBI Taxonomy" id="109461"/>
    <lineage>
        <taxon>Eukaryota</taxon>
        <taxon>Metazoa</taxon>
        <taxon>Ecdysozoa</taxon>
        <taxon>Arthropoda</taxon>
        <taxon>Chelicerata</taxon>
        <taxon>Arachnida</taxon>
        <taxon>Acari</taxon>
        <taxon>Parasitiformes</taxon>
        <taxon>Mesostigmata</taxon>
        <taxon>Gamasina</taxon>
        <taxon>Dermanyssoidea</taxon>
        <taxon>Varroidae</taxon>
        <taxon>Varroa</taxon>
    </lineage>
</organism>
<evidence type="ECO:0000259" key="10">
    <source>
        <dbReference type="PROSITE" id="PS51522"/>
    </source>
</evidence>
<accession>A0A7M7JNY8</accession>
<evidence type="ECO:0000313" key="11">
    <source>
        <dbReference type="EnsemblMetazoa" id="XP_022654917"/>
    </source>
</evidence>
<dbReference type="GO" id="GO:0005737">
    <property type="term" value="C:cytoplasm"/>
    <property type="evidence" value="ECO:0007669"/>
    <property type="project" value="UniProtKB-SubCell"/>
</dbReference>
<evidence type="ECO:0000256" key="9">
    <source>
        <dbReference type="SAM" id="MobiDB-lite"/>
    </source>
</evidence>
<dbReference type="GO" id="GO:0003723">
    <property type="term" value="F:RNA binding"/>
    <property type="evidence" value="ECO:0007669"/>
    <property type="project" value="UniProtKB-UniRule"/>
</dbReference>
<dbReference type="InterPro" id="IPR038129">
    <property type="entry name" value="Nanos_sf"/>
</dbReference>
<dbReference type="RefSeq" id="XP_022654917.1">
    <property type="nucleotide sequence ID" value="XM_022799182.1"/>
</dbReference>
<feature type="domain" description="Nanos-type" evidence="10">
    <location>
        <begin position="258"/>
        <end position="313"/>
    </location>
</feature>
<evidence type="ECO:0000313" key="12">
    <source>
        <dbReference type="Proteomes" id="UP000594260"/>
    </source>
</evidence>
<evidence type="ECO:0000256" key="7">
    <source>
        <dbReference type="ARBA" id="ARBA00022884"/>
    </source>
</evidence>
<keyword evidence="2" id="KW-0963">Cytoplasm</keyword>
<keyword evidence="3" id="KW-0479">Metal-binding</keyword>
<feature type="compositionally biased region" description="Low complexity" evidence="9">
    <location>
        <begin position="137"/>
        <end position="178"/>
    </location>
</feature>
<dbReference type="KEGG" id="vde:111247792"/>
<dbReference type="GO" id="GO:0008270">
    <property type="term" value="F:zinc ion binding"/>
    <property type="evidence" value="ECO:0007669"/>
    <property type="project" value="UniProtKB-KW"/>
</dbReference>
<dbReference type="GO" id="GO:0006417">
    <property type="term" value="P:regulation of translation"/>
    <property type="evidence" value="ECO:0007669"/>
    <property type="project" value="UniProtKB-UniRule"/>
</dbReference>
<proteinExistence type="inferred from homology"/>
<keyword evidence="7 8" id="KW-0694">RNA-binding</keyword>
<comment type="similarity">
    <text evidence="8">Belongs to the nanos family.</text>
</comment>
<feature type="region of interest" description="Disordered" evidence="9">
    <location>
        <begin position="135"/>
        <end position="208"/>
    </location>
</feature>
<dbReference type="InterPro" id="IPR024161">
    <property type="entry name" value="Znf_nanos-typ"/>
</dbReference>
<protein>
    <recommendedName>
        <fullName evidence="10">Nanos-type domain-containing protein</fullName>
    </recommendedName>
</protein>
<dbReference type="Gene3D" id="4.10.60.30">
    <property type="entry name" value="Nanos, RNA-binding domain"/>
    <property type="match status" value="1"/>
</dbReference>
<dbReference type="GeneID" id="111247792"/>
<dbReference type="OrthoDB" id="10010129at2759"/>
<keyword evidence="12" id="KW-1185">Reference proteome</keyword>
<dbReference type="InterPro" id="IPR008705">
    <property type="entry name" value="Nanos/Xcar2"/>
</dbReference>
<evidence type="ECO:0000256" key="3">
    <source>
        <dbReference type="ARBA" id="ARBA00022723"/>
    </source>
</evidence>
<comment type="subcellular location">
    <subcellularLocation>
        <location evidence="1">Cytoplasm</location>
    </subcellularLocation>
</comment>
<sequence>MLETVPSPDFLSGVDWRMDLPEGSFPSSKWNANEPTQSAASRRSPILTQIGSAFSFVSNNSPGQKNSSAIGEGIPLSKTGGSAGIPIAQSSVWSPKQNTDPLHDIRTSIQNGSLFKFAESTLANQFGSMHLLGQRVSTSSSDTNSSNSGNSNGNNLNNGRNPSKHQTSESSSTSSMASLQYPVSQASWSTMVQKNPRPIKQARSRPRPAKTFTFTASGCCSSPKIRVICTACNEEHVTKVNEELRPRVIPVATSQLGFCRFCQSNGDPAEVYQSHCLRSDDGKVTCPVLREYNCPICKNGGGDYAHTIKYCPFARKAKP</sequence>
<feature type="compositionally biased region" description="Polar residues" evidence="9">
    <location>
        <begin position="181"/>
        <end position="193"/>
    </location>
</feature>
<dbReference type="Proteomes" id="UP000594260">
    <property type="component" value="Unplaced"/>
</dbReference>
<dbReference type="InParanoid" id="A0A7M7JNY8"/>
<keyword evidence="6 8" id="KW-0810">Translation regulation</keyword>
<keyword evidence="4 8" id="KW-0863">Zinc-finger</keyword>
<keyword evidence="5" id="KW-0862">Zinc</keyword>
<reference evidence="11" key="1">
    <citation type="submission" date="2021-01" db="UniProtKB">
        <authorList>
            <consortium name="EnsemblMetazoa"/>
        </authorList>
    </citation>
    <scope>IDENTIFICATION</scope>
</reference>
<dbReference type="EnsemblMetazoa" id="XM_022799182">
    <property type="protein sequence ID" value="XP_022654917"/>
    <property type="gene ID" value="LOC111247792"/>
</dbReference>
<evidence type="ECO:0000256" key="8">
    <source>
        <dbReference type="PROSITE-ProRule" id="PRU00855"/>
    </source>
</evidence>
<feature type="region of interest" description="Disordered" evidence="9">
    <location>
        <begin position="23"/>
        <end position="43"/>
    </location>
</feature>
<dbReference type="Pfam" id="PF05741">
    <property type="entry name" value="zf-nanos"/>
    <property type="match status" value="1"/>
</dbReference>
<dbReference type="PROSITE" id="PS51522">
    <property type="entry name" value="ZF_NANOS"/>
    <property type="match status" value="1"/>
</dbReference>
<dbReference type="PANTHER" id="PTHR12887">
    <property type="entry name" value="NANOS PROTEIN"/>
    <property type="match status" value="1"/>
</dbReference>
<evidence type="ECO:0000256" key="6">
    <source>
        <dbReference type="ARBA" id="ARBA00022845"/>
    </source>
</evidence>
<evidence type="ECO:0000256" key="2">
    <source>
        <dbReference type="ARBA" id="ARBA00022490"/>
    </source>
</evidence>
<evidence type="ECO:0000256" key="5">
    <source>
        <dbReference type="ARBA" id="ARBA00022833"/>
    </source>
</evidence>
<dbReference type="AlphaFoldDB" id="A0A7M7JNY8"/>
<evidence type="ECO:0000256" key="1">
    <source>
        <dbReference type="ARBA" id="ARBA00004496"/>
    </source>
</evidence>
<name>A0A7M7JNY8_VARDE</name>